<dbReference type="AlphaFoldDB" id="A0A497EWT3"/>
<dbReference type="EMBL" id="QMQX01000099">
    <property type="protein sequence ID" value="RLE51569.1"/>
    <property type="molecule type" value="Genomic_DNA"/>
</dbReference>
<evidence type="ECO:0000313" key="2">
    <source>
        <dbReference type="Proteomes" id="UP000272051"/>
    </source>
</evidence>
<evidence type="ECO:0000313" key="1">
    <source>
        <dbReference type="EMBL" id="RLE51569.1"/>
    </source>
</evidence>
<dbReference type="Proteomes" id="UP000272051">
    <property type="component" value="Unassembled WGS sequence"/>
</dbReference>
<name>A0A497EWT3_9CREN</name>
<comment type="caution">
    <text evidence="1">The sequence shown here is derived from an EMBL/GenBank/DDBJ whole genome shotgun (WGS) entry which is preliminary data.</text>
</comment>
<sequence>MLNLKRIERVTLRDLLINFLIIYNCNYHLDSIFKEAVKSLFYVVFLALSYENMPYCGRATTWIARMGRAV</sequence>
<reference evidence="1 2" key="1">
    <citation type="submission" date="2018-06" db="EMBL/GenBank/DDBJ databases">
        <title>Extensive metabolic versatility and redundancy in microbially diverse, dynamic hydrothermal sediments.</title>
        <authorList>
            <person name="Dombrowski N."/>
            <person name="Teske A."/>
            <person name="Baker B.J."/>
        </authorList>
    </citation>
    <scope>NUCLEOTIDE SEQUENCE [LARGE SCALE GENOMIC DNA]</scope>
    <source>
        <strain evidence="1">B34_G17</strain>
    </source>
</reference>
<protein>
    <submittedName>
        <fullName evidence="1">Uncharacterized protein</fullName>
    </submittedName>
</protein>
<organism evidence="1 2">
    <name type="scientific">Thermoproteota archaeon</name>
    <dbReference type="NCBI Taxonomy" id="2056631"/>
    <lineage>
        <taxon>Archaea</taxon>
        <taxon>Thermoproteota</taxon>
    </lineage>
</organism>
<gene>
    <name evidence="1" type="ORF">DRJ33_05645</name>
</gene>
<accession>A0A497EWT3</accession>
<proteinExistence type="predicted"/>